<comment type="caution">
    <text evidence="3">The sequence shown here is derived from an EMBL/GenBank/DDBJ whole genome shotgun (WGS) entry which is preliminary data.</text>
</comment>
<evidence type="ECO:0000259" key="2">
    <source>
        <dbReference type="Pfam" id="PF13439"/>
    </source>
</evidence>
<dbReference type="InterPro" id="IPR028098">
    <property type="entry name" value="Glyco_trans_4-like_N"/>
</dbReference>
<feature type="domain" description="Glycosyl transferase family 1" evidence="1">
    <location>
        <begin position="190"/>
        <end position="346"/>
    </location>
</feature>
<reference evidence="3 4" key="1">
    <citation type="journal article" date="2016" name="Nat. Commun.">
        <title>Thousands of microbial genomes shed light on interconnected biogeochemical processes in an aquifer system.</title>
        <authorList>
            <person name="Anantharaman K."/>
            <person name="Brown C.T."/>
            <person name="Hug L.A."/>
            <person name="Sharon I."/>
            <person name="Castelle C.J."/>
            <person name="Probst A.J."/>
            <person name="Thomas B.C."/>
            <person name="Singh A."/>
            <person name="Wilkins M.J."/>
            <person name="Karaoz U."/>
            <person name="Brodie E.L."/>
            <person name="Williams K.H."/>
            <person name="Hubbard S.S."/>
            <person name="Banfield J.F."/>
        </authorList>
    </citation>
    <scope>NUCLEOTIDE SEQUENCE [LARGE SCALE GENOMIC DNA]</scope>
</reference>
<gene>
    <name evidence="3" type="ORF">A2704_04675</name>
</gene>
<dbReference type="PANTHER" id="PTHR12526">
    <property type="entry name" value="GLYCOSYLTRANSFERASE"/>
    <property type="match status" value="1"/>
</dbReference>
<dbReference type="Proteomes" id="UP000176445">
    <property type="component" value="Unassembled WGS sequence"/>
</dbReference>
<evidence type="ECO:0000313" key="3">
    <source>
        <dbReference type="EMBL" id="OGG51465.1"/>
    </source>
</evidence>
<evidence type="ECO:0008006" key="5">
    <source>
        <dbReference type="Google" id="ProtNLM"/>
    </source>
</evidence>
<dbReference type="Pfam" id="PF00534">
    <property type="entry name" value="Glycos_transf_1"/>
    <property type="match status" value="1"/>
</dbReference>
<dbReference type="SUPFAM" id="SSF53756">
    <property type="entry name" value="UDP-Glycosyltransferase/glycogen phosphorylase"/>
    <property type="match status" value="1"/>
</dbReference>
<dbReference type="AlphaFoldDB" id="A0A1F6CQQ0"/>
<protein>
    <recommendedName>
        <fullName evidence="5">Glycosyltransferase subfamily 4-like N-terminal domain-containing protein</fullName>
    </recommendedName>
</protein>
<dbReference type="Pfam" id="PF13439">
    <property type="entry name" value="Glyco_transf_4"/>
    <property type="match status" value="1"/>
</dbReference>
<dbReference type="EMBL" id="MFKW01000028">
    <property type="protein sequence ID" value="OGG51465.1"/>
    <property type="molecule type" value="Genomic_DNA"/>
</dbReference>
<proteinExistence type="predicted"/>
<evidence type="ECO:0000259" key="1">
    <source>
        <dbReference type="Pfam" id="PF00534"/>
    </source>
</evidence>
<accession>A0A1F6CQQ0</accession>
<dbReference type="GO" id="GO:0016757">
    <property type="term" value="F:glycosyltransferase activity"/>
    <property type="evidence" value="ECO:0007669"/>
    <property type="project" value="InterPro"/>
</dbReference>
<dbReference type="Gene3D" id="3.40.50.2000">
    <property type="entry name" value="Glycogen Phosphorylase B"/>
    <property type="match status" value="2"/>
</dbReference>
<dbReference type="CDD" id="cd03801">
    <property type="entry name" value="GT4_PimA-like"/>
    <property type="match status" value="1"/>
</dbReference>
<evidence type="ECO:0000313" key="4">
    <source>
        <dbReference type="Proteomes" id="UP000176445"/>
    </source>
</evidence>
<feature type="domain" description="Glycosyltransferase subfamily 4-like N-terminal" evidence="2">
    <location>
        <begin position="25"/>
        <end position="179"/>
    </location>
</feature>
<organism evidence="3 4">
    <name type="scientific">Candidatus Kaiserbacteria bacterium RIFCSPHIGHO2_01_FULL_54_36b</name>
    <dbReference type="NCBI Taxonomy" id="1798483"/>
    <lineage>
        <taxon>Bacteria</taxon>
        <taxon>Candidatus Kaiseribacteriota</taxon>
    </lineage>
</organism>
<name>A0A1F6CQQ0_9BACT</name>
<dbReference type="InterPro" id="IPR001296">
    <property type="entry name" value="Glyco_trans_1"/>
</dbReference>
<sequence length="376" mass="41622">MNSAVEILYVANMRLPSEKAHSVNVMEMCAALAAEGCNVTLCVPARATSVKTDPFEYYGVARTFRIIRCRTFDAFRLPLPRCLAFAIHARSFARGVTRVAADHPRAHILSRDLYAAYRLAKKGRVVAFEVHDSPGPRARKLLRFISKIIVTNIWKHDELIRLGFDPARLLLAPNGVDLRKFEAPPPGRGKLQQELGFPSDTRIALYAGHLYKWKGVETLARAAASLGSDIRVVMVGGTKDDAARFRRFLEAERLAVTLLPHRPHAEMPGLLASASALVLPTSAKFPIGRVETSPIKAFEYLAAAKPIVASDVPSSREVFDEKTAVFFKPDDPEDCARAIRTTLTFDPQEMAAAQTALVASRTWKNRALKILNFLHP</sequence>